<comment type="caution">
    <text evidence="9">The sequence shown here is derived from an EMBL/GenBank/DDBJ whole genome shotgun (WGS) entry which is preliminary data.</text>
</comment>
<dbReference type="GO" id="GO:0005886">
    <property type="term" value="C:plasma membrane"/>
    <property type="evidence" value="ECO:0007669"/>
    <property type="project" value="UniProtKB-SubCell"/>
</dbReference>
<feature type="domain" description="YetF C-terminal" evidence="8">
    <location>
        <begin position="76"/>
        <end position="159"/>
    </location>
</feature>
<evidence type="ECO:0000313" key="9">
    <source>
        <dbReference type="EMBL" id="GGN63645.1"/>
    </source>
</evidence>
<comment type="similarity">
    <text evidence="2">Belongs to the UPF0702 family.</text>
</comment>
<evidence type="ECO:0000256" key="6">
    <source>
        <dbReference type="ARBA" id="ARBA00023136"/>
    </source>
</evidence>
<keyword evidence="6 7" id="KW-0472">Membrane</keyword>
<dbReference type="InterPro" id="IPR023090">
    <property type="entry name" value="UPF0702_alpha/beta_dom_sf"/>
</dbReference>
<dbReference type="Pfam" id="PF04239">
    <property type="entry name" value="DUF421"/>
    <property type="match status" value="1"/>
</dbReference>
<evidence type="ECO:0000259" key="8">
    <source>
        <dbReference type="Pfam" id="PF04239"/>
    </source>
</evidence>
<keyword evidence="10" id="KW-1185">Reference proteome</keyword>
<dbReference type="RefSeq" id="WP_188858655.1">
    <property type="nucleotide sequence ID" value="NZ_BMOS01000028.1"/>
</dbReference>
<protein>
    <submittedName>
        <fullName evidence="9">DUF421 domain-containing protein</fullName>
    </submittedName>
</protein>
<feature type="transmembrane region" description="Helical" evidence="7">
    <location>
        <begin position="29"/>
        <end position="48"/>
    </location>
</feature>
<keyword evidence="5 7" id="KW-1133">Transmembrane helix</keyword>
<comment type="subcellular location">
    <subcellularLocation>
        <location evidence="1">Cell membrane</location>
        <topology evidence="1">Multi-pass membrane protein</topology>
    </subcellularLocation>
</comment>
<evidence type="ECO:0000256" key="4">
    <source>
        <dbReference type="ARBA" id="ARBA00022692"/>
    </source>
</evidence>
<proteinExistence type="inferred from homology"/>
<dbReference type="EMBL" id="BMOS01000028">
    <property type="protein sequence ID" value="GGN63645.1"/>
    <property type="molecule type" value="Genomic_DNA"/>
</dbReference>
<reference evidence="9" key="2">
    <citation type="submission" date="2020-09" db="EMBL/GenBank/DDBJ databases">
        <authorList>
            <person name="Sun Q."/>
            <person name="Ohkuma M."/>
        </authorList>
    </citation>
    <scope>NUCLEOTIDE SEQUENCE</scope>
    <source>
        <strain evidence="9">JCM 17251</strain>
    </source>
</reference>
<keyword evidence="4 7" id="KW-0812">Transmembrane</keyword>
<evidence type="ECO:0000256" key="2">
    <source>
        <dbReference type="ARBA" id="ARBA00006448"/>
    </source>
</evidence>
<evidence type="ECO:0000256" key="3">
    <source>
        <dbReference type="ARBA" id="ARBA00022475"/>
    </source>
</evidence>
<dbReference type="Gene3D" id="3.30.240.20">
    <property type="entry name" value="bsu07140 like domains"/>
    <property type="match status" value="1"/>
</dbReference>
<evidence type="ECO:0000256" key="5">
    <source>
        <dbReference type="ARBA" id="ARBA00022989"/>
    </source>
</evidence>
<evidence type="ECO:0000256" key="7">
    <source>
        <dbReference type="SAM" id="Phobius"/>
    </source>
</evidence>
<dbReference type="InterPro" id="IPR007353">
    <property type="entry name" value="DUF421"/>
</dbReference>
<evidence type="ECO:0000256" key="1">
    <source>
        <dbReference type="ARBA" id="ARBA00004651"/>
    </source>
</evidence>
<dbReference type="PANTHER" id="PTHR34582">
    <property type="entry name" value="UPF0702 TRANSMEMBRANE PROTEIN YCAP"/>
    <property type="match status" value="1"/>
</dbReference>
<reference evidence="9" key="1">
    <citation type="journal article" date="2014" name="Int. J. Syst. Evol. Microbiol.">
        <title>Complete genome sequence of Corynebacterium casei LMG S-19264T (=DSM 44701T), isolated from a smear-ripened cheese.</title>
        <authorList>
            <consortium name="US DOE Joint Genome Institute (JGI-PGF)"/>
            <person name="Walter F."/>
            <person name="Albersmeier A."/>
            <person name="Kalinowski J."/>
            <person name="Ruckert C."/>
        </authorList>
    </citation>
    <scope>NUCLEOTIDE SEQUENCE</scope>
    <source>
        <strain evidence="9">JCM 17251</strain>
    </source>
</reference>
<gene>
    <name evidence="9" type="ORF">GCM10007971_30750</name>
</gene>
<dbReference type="PANTHER" id="PTHR34582:SF2">
    <property type="entry name" value="UPF0702 TRANSMEMBRANE PROTEIN YDFR"/>
    <property type="match status" value="1"/>
</dbReference>
<dbReference type="AlphaFoldDB" id="A0A917Y237"/>
<feature type="transmembrane region" description="Helical" evidence="7">
    <location>
        <begin position="6"/>
        <end position="22"/>
    </location>
</feature>
<evidence type="ECO:0000313" key="10">
    <source>
        <dbReference type="Proteomes" id="UP000624041"/>
    </source>
</evidence>
<sequence>MSFLLRAFIILIVGYFLMRFVGKKTASEMTGIEIITLLAMASMIGHGVGEDGLWKTILVLCLFIALLITVQFLSVKFDFAEKWIMGKAILVIQNGQVLSRNLKKLRMSVDQLESKLREQGISSITDVKTCTIEISGQLGYELVDEAKPVTFRDLQSLAAQQQLPPLLHRPNNPNDNLFNEVIQQENKNQKDLSLDRRELK</sequence>
<organism evidence="9 10">
    <name type="scientific">Oceanobacillus indicireducens</name>
    <dbReference type="NCBI Taxonomy" id="1004261"/>
    <lineage>
        <taxon>Bacteria</taxon>
        <taxon>Bacillati</taxon>
        <taxon>Bacillota</taxon>
        <taxon>Bacilli</taxon>
        <taxon>Bacillales</taxon>
        <taxon>Bacillaceae</taxon>
        <taxon>Oceanobacillus</taxon>
    </lineage>
</organism>
<dbReference type="Proteomes" id="UP000624041">
    <property type="component" value="Unassembled WGS sequence"/>
</dbReference>
<feature type="transmembrane region" description="Helical" evidence="7">
    <location>
        <begin position="54"/>
        <end position="75"/>
    </location>
</feature>
<name>A0A917Y237_9BACI</name>
<keyword evidence="3" id="KW-1003">Cell membrane</keyword>
<accession>A0A917Y237</accession>